<dbReference type="Pfam" id="PF20539">
    <property type="entry name" value="DUF6754"/>
    <property type="match status" value="1"/>
</dbReference>
<feature type="transmembrane region" description="Helical" evidence="1">
    <location>
        <begin position="257"/>
        <end position="275"/>
    </location>
</feature>
<keyword evidence="1" id="KW-0472">Membrane</keyword>
<dbReference type="EMBL" id="CADCTR010001081">
    <property type="protein sequence ID" value="CAA9280584.1"/>
    <property type="molecule type" value="Genomic_DNA"/>
</dbReference>
<sequence length="286" mass="30082">ALLSLTVLRLSSTLGRTFRVVKAAMQIPYLNEFLALLLPLIAVVLTFVHHGRATRGRLPAFRPLRGIAPLLQRTQDMVETGQPIHVATGSNEPGTIGASAETVASLLVAQRIAEHTARQGATMTVSSGDVAAHTAVRGTVHDAYKQSSFGGEYRGHEPLLVAHQAPSAYAMGVAQQLATEPPDALVLVGAYGSEALLIGGEAAQRHVPQLAGTTSLSALPALTLSTDATLVGEELFAAEAYLTDRAAPKARLLTHDALRWLVILIVIVGIAYQLANSLLALGLPSF</sequence>
<reference evidence="3" key="1">
    <citation type="submission" date="2020-02" db="EMBL/GenBank/DDBJ databases">
        <authorList>
            <person name="Meier V. D."/>
        </authorList>
    </citation>
    <scope>NUCLEOTIDE SEQUENCE</scope>
    <source>
        <strain evidence="3">AVDCRST_MAG93</strain>
    </source>
</reference>
<accession>A0A6J4JIW6</accession>
<keyword evidence="1" id="KW-0812">Transmembrane</keyword>
<dbReference type="InterPro" id="IPR046642">
    <property type="entry name" value="DUF6754"/>
</dbReference>
<proteinExistence type="predicted"/>
<dbReference type="AlphaFoldDB" id="A0A6J4JIW6"/>
<feature type="transmembrane region" description="Helical" evidence="1">
    <location>
        <begin position="29"/>
        <end position="48"/>
    </location>
</feature>
<evidence type="ECO:0000259" key="2">
    <source>
        <dbReference type="Pfam" id="PF20539"/>
    </source>
</evidence>
<organism evidence="3">
    <name type="scientific">uncultured Chloroflexia bacterium</name>
    <dbReference type="NCBI Taxonomy" id="1672391"/>
    <lineage>
        <taxon>Bacteria</taxon>
        <taxon>Bacillati</taxon>
        <taxon>Chloroflexota</taxon>
        <taxon>Chloroflexia</taxon>
        <taxon>environmental samples</taxon>
    </lineage>
</organism>
<evidence type="ECO:0000313" key="3">
    <source>
        <dbReference type="EMBL" id="CAA9280584.1"/>
    </source>
</evidence>
<feature type="non-terminal residue" evidence="3">
    <location>
        <position position="1"/>
    </location>
</feature>
<feature type="domain" description="DUF6754" evidence="2">
    <location>
        <begin position="35"/>
        <end position="275"/>
    </location>
</feature>
<keyword evidence="1" id="KW-1133">Transmembrane helix</keyword>
<evidence type="ECO:0000256" key="1">
    <source>
        <dbReference type="SAM" id="Phobius"/>
    </source>
</evidence>
<gene>
    <name evidence="3" type="ORF">AVDCRST_MAG93-3167</name>
</gene>
<protein>
    <recommendedName>
        <fullName evidence="2">DUF6754 domain-containing protein</fullName>
    </recommendedName>
</protein>
<name>A0A6J4JIW6_9CHLR</name>